<evidence type="ECO:0000256" key="2">
    <source>
        <dbReference type="ARBA" id="ARBA00006699"/>
    </source>
</evidence>
<evidence type="ECO:0000256" key="3">
    <source>
        <dbReference type="ARBA" id="ARBA00011245"/>
    </source>
</evidence>
<dbReference type="InterPro" id="IPR038970">
    <property type="entry name" value="Lyase_8"/>
</dbReference>
<organism evidence="10 11">
    <name type="scientific">Agaribacillus aureus</name>
    <dbReference type="NCBI Taxonomy" id="3051825"/>
    <lineage>
        <taxon>Bacteria</taxon>
        <taxon>Pseudomonadati</taxon>
        <taxon>Bacteroidota</taxon>
        <taxon>Cytophagia</taxon>
        <taxon>Cytophagales</taxon>
        <taxon>Splendidivirgaceae</taxon>
        <taxon>Agaribacillus</taxon>
    </lineage>
</organism>
<dbReference type="PANTHER" id="PTHR38481:SF1">
    <property type="entry name" value="HYALURONATE LYASE"/>
    <property type="match status" value="1"/>
</dbReference>
<evidence type="ECO:0000256" key="6">
    <source>
        <dbReference type="ARBA" id="ARBA00023239"/>
    </source>
</evidence>
<dbReference type="Gene3D" id="2.70.98.10">
    <property type="match status" value="1"/>
</dbReference>
<dbReference type="InterPro" id="IPR011071">
    <property type="entry name" value="Lyase_8-like_C"/>
</dbReference>
<evidence type="ECO:0000259" key="8">
    <source>
        <dbReference type="Pfam" id="PF02884"/>
    </source>
</evidence>
<feature type="domain" description="Polysaccharide lyase family 8 C-terminal" evidence="8">
    <location>
        <begin position="611"/>
        <end position="679"/>
    </location>
</feature>
<protein>
    <submittedName>
        <fullName evidence="10">Polysaccharide lyase family 8 super-sandwich domain-containing protein</fullName>
    </submittedName>
</protein>
<dbReference type="EMBL" id="JAUJEB010000007">
    <property type="protein sequence ID" value="MDN5215891.1"/>
    <property type="molecule type" value="Genomic_DNA"/>
</dbReference>
<dbReference type="InterPro" id="IPR008929">
    <property type="entry name" value="Chondroitin_lyas"/>
</dbReference>
<sequence length="727" mass="82171">MKLKSLSFLIIIGLSGMARAQNDFEVVKQRVVSEIMKTPVNDSLVTELIKTIKDDGSWPGINYSDISRTGFEHSVHLNNIVAMSLAFNNKGSKHFKSKKLRQRINQSLTFWCQNDFICDNWWYNQIFTPLSLVTVLLIMDDKVDPALTEKAIQIAGRAHLGAPGARQGGDRIKIGGISAKNGLVVGDTSQFKQIMKVINDEIKFTTGDRGMQHDYSFHHRVDRVNTTYSYGRGYADAFAEWAAYVAGTRYAFSKEKLKQLIDYYLDGICKQFVYGIYIDKGVFNRGISRKETFGPHSTYTPEKLLKASDYRKSELEEIINLREGKIAPKASFSKFFWQSEHFVFQRPEFYTSVRMFSVRNRNMEQPYNSEGLLNHHRGDGTNFLSIKGDEYLNIWPVYDWQKIPGTTVLQKPGLPSAEEIQKDGVTDFVGAVTDGLYGAVGFDFISPHDFTKARKSWFFFDKEYVCLGAGIESTSSGLPVVTTLDQSLLKGDVVVGNGKNMTNLDVGKHELSDVKWVFHNGIGYQFPEPTHIHLSNKTAGGRWYDINKQWRSPKEIVKKEVFKLWIDHGIRPQGRMGGLRNESMIAKDVKYQYIVIPSADLKSMDSKRGIRILANNRLVQAVKHAELGIIQIIFYQAGTLAVSDKMSIEMESPGAVMIKMDGETIKEISVSDPSRKLSRLHMKISGEITEVPGDKFKSVFDNEKNRSELTIDLPSGFYAGQSVVLTF</sequence>
<evidence type="ECO:0000256" key="4">
    <source>
        <dbReference type="ARBA" id="ARBA00022729"/>
    </source>
</evidence>
<dbReference type="Gene3D" id="1.50.10.100">
    <property type="entry name" value="Chondroitin AC/alginate lyase"/>
    <property type="match status" value="1"/>
</dbReference>
<dbReference type="RefSeq" id="WP_346761227.1">
    <property type="nucleotide sequence ID" value="NZ_JAUJEB010000007.1"/>
</dbReference>
<gene>
    <name evidence="10" type="ORF">QQ020_27690</name>
</gene>
<reference evidence="10" key="1">
    <citation type="submission" date="2023-06" db="EMBL/GenBank/DDBJ databases">
        <title>Genomic of Agaribacillus aureum.</title>
        <authorList>
            <person name="Wang G."/>
        </authorList>
    </citation>
    <scope>NUCLEOTIDE SEQUENCE</scope>
    <source>
        <strain evidence="10">BMA12</strain>
    </source>
</reference>
<dbReference type="GO" id="GO:0016829">
    <property type="term" value="F:lyase activity"/>
    <property type="evidence" value="ECO:0007669"/>
    <property type="project" value="UniProtKB-KW"/>
</dbReference>
<comment type="cofactor">
    <cofactor evidence="1">
        <name>Ca(2+)</name>
        <dbReference type="ChEBI" id="CHEBI:29108"/>
    </cofactor>
</comment>
<comment type="similarity">
    <text evidence="2">Belongs to the polysaccharide lyase 8 family.</text>
</comment>
<dbReference type="InterPro" id="IPR003159">
    <property type="entry name" value="Lyase_8_central_dom"/>
</dbReference>
<dbReference type="InterPro" id="IPR011013">
    <property type="entry name" value="Gal_mutarotase_sf_dom"/>
</dbReference>
<keyword evidence="5" id="KW-0106">Calcium</keyword>
<accession>A0ABT8LFS4</accession>
<keyword evidence="4" id="KW-0732">Signal</keyword>
<dbReference type="Pfam" id="PF02278">
    <property type="entry name" value="Lyase_8"/>
    <property type="match status" value="1"/>
</dbReference>
<dbReference type="Pfam" id="PF02884">
    <property type="entry name" value="Lyase_8_C"/>
    <property type="match status" value="1"/>
</dbReference>
<feature type="domain" description="Polysaccharide lyase 8 N-terminal alpha-helical" evidence="9">
    <location>
        <begin position="47"/>
        <end position="293"/>
    </location>
</feature>
<evidence type="ECO:0000256" key="5">
    <source>
        <dbReference type="ARBA" id="ARBA00022837"/>
    </source>
</evidence>
<dbReference type="SUPFAM" id="SSF48230">
    <property type="entry name" value="Chondroitin AC/alginate lyase"/>
    <property type="match status" value="1"/>
</dbReference>
<evidence type="ECO:0000256" key="1">
    <source>
        <dbReference type="ARBA" id="ARBA00001913"/>
    </source>
</evidence>
<comment type="subunit">
    <text evidence="3">Monomer.</text>
</comment>
<dbReference type="InterPro" id="IPR014718">
    <property type="entry name" value="GH-type_carb-bd"/>
</dbReference>
<dbReference type="InterPro" id="IPR012970">
    <property type="entry name" value="Lyase_8_alpha_N"/>
</dbReference>
<dbReference type="Gene3D" id="2.60.220.10">
    <property type="entry name" value="Polysaccharide lyase family 8-like, C-terminal"/>
    <property type="match status" value="1"/>
</dbReference>
<evidence type="ECO:0000313" key="10">
    <source>
        <dbReference type="EMBL" id="MDN5215891.1"/>
    </source>
</evidence>
<evidence type="ECO:0000313" key="11">
    <source>
        <dbReference type="Proteomes" id="UP001172083"/>
    </source>
</evidence>
<dbReference type="Pfam" id="PF08124">
    <property type="entry name" value="Lyase_8_N"/>
    <property type="match status" value="1"/>
</dbReference>
<dbReference type="InterPro" id="IPR004103">
    <property type="entry name" value="Lyase_8_C"/>
</dbReference>
<proteinExistence type="inferred from homology"/>
<feature type="domain" description="Polysaccharide lyase family 8 central" evidence="7">
    <location>
        <begin position="334"/>
        <end position="574"/>
    </location>
</feature>
<dbReference type="SUPFAM" id="SSF74650">
    <property type="entry name" value="Galactose mutarotase-like"/>
    <property type="match status" value="1"/>
</dbReference>
<dbReference type="Proteomes" id="UP001172083">
    <property type="component" value="Unassembled WGS sequence"/>
</dbReference>
<name>A0ABT8LFS4_9BACT</name>
<dbReference type="SUPFAM" id="SSF49863">
    <property type="entry name" value="Hyaluronate lyase-like, C-terminal domain"/>
    <property type="match status" value="1"/>
</dbReference>
<comment type="caution">
    <text evidence="10">The sequence shown here is derived from an EMBL/GenBank/DDBJ whole genome shotgun (WGS) entry which is preliminary data.</text>
</comment>
<evidence type="ECO:0000259" key="9">
    <source>
        <dbReference type="Pfam" id="PF08124"/>
    </source>
</evidence>
<keyword evidence="11" id="KW-1185">Reference proteome</keyword>
<evidence type="ECO:0000259" key="7">
    <source>
        <dbReference type="Pfam" id="PF02278"/>
    </source>
</evidence>
<dbReference type="PANTHER" id="PTHR38481">
    <property type="entry name" value="HYALURONATE LYASE"/>
    <property type="match status" value="1"/>
</dbReference>
<keyword evidence="6 10" id="KW-0456">Lyase</keyword>